<dbReference type="OrthoDB" id="7773at2157"/>
<name>Q978V7_THEVO</name>
<reference evidence="7 8" key="1">
    <citation type="journal article" date="1999" name="Proc. Jpn. Acad.">
        <title>Determination of the complete genomic DNA sequence of Thermoplasma volvanium GSS1.</title>
        <authorList>
            <person name="Kawashima T."/>
            <person name="Yamamoto Y."/>
            <person name="Aramaki H."/>
            <person name="Nunoshiba T."/>
            <person name="Kawamoto T."/>
            <person name="Watanabe K."/>
            <person name="Yamazaki M."/>
            <person name="Kanehori K."/>
            <person name="Amano N."/>
            <person name="Ohya Y."/>
            <person name="Makino K."/>
            <person name="Suzuki M."/>
        </authorList>
    </citation>
    <scope>NUCLEOTIDE SEQUENCE [LARGE SCALE GENOMIC DNA]</scope>
    <source>
        <strain evidence="8">ATCC 51530 / DSM 4299 / JCM 9571 / NBRC 15438 / GSS1</strain>
    </source>
</reference>
<dbReference type="Gene3D" id="3.60.15.10">
    <property type="entry name" value="Ribonuclease Z/Hydroxyacylglutathione hydrolase-like"/>
    <property type="match status" value="1"/>
</dbReference>
<proteinExistence type="inferred from homology"/>
<dbReference type="InterPro" id="IPR036866">
    <property type="entry name" value="RibonucZ/Hydroxyglut_hydro"/>
</dbReference>
<evidence type="ECO:0000256" key="5">
    <source>
        <dbReference type="ARBA" id="ARBA00022833"/>
    </source>
</evidence>
<feature type="domain" description="Metallo-beta-lactamase" evidence="6">
    <location>
        <begin position="45"/>
        <end position="255"/>
    </location>
</feature>
<dbReference type="InterPro" id="IPR001279">
    <property type="entry name" value="Metallo-B-lactamas"/>
</dbReference>
<dbReference type="PhylomeDB" id="Q978V7"/>
<dbReference type="EMBL" id="BA000011">
    <property type="protein sequence ID" value="BAB60450.1"/>
    <property type="molecule type" value="Genomic_DNA"/>
</dbReference>
<evidence type="ECO:0000259" key="6">
    <source>
        <dbReference type="SMART" id="SM00849"/>
    </source>
</evidence>
<dbReference type="GO" id="GO:0046872">
    <property type="term" value="F:metal ion binding"/>
    <property type="evidence" value="ECO:0007669"/>
    <property type="project" value="UniProtKB-KW"/>
</dbReference>
<evidence type="ECO:0000313" key="7">
    <source>
        <dbReference type="EMBL" id="BAB60450.1"/>
    </source>
</evidence>
<dbReference type="HOGENOM" id="CLU_030571_3_2_2"/>
<evidence type="ECO:0000256" key="4">
    <source>
        <dbReference type="ARBA" id="ARBA00022801"/>
    </source>
</evidence>
<dbReference type="eggNOG" id="arCOG00511">
    <property type="taxonomic scope" value="Archaea"/>
</dbReference>
<dbReference type="Proteomes" id="UP000001017">
    <property type="component" value="Chromosome"/>
</dbReference>
<dbReference type="PaxDb" id="273116-14325547"/>
<dbReference type="AlphaFoldDB" id="Q978V7"/>
<dbReference type="SMR" id="Q978V7"/>
<sequence>MPASKIYLLDYGWLGGDIGWFLPGQLGGAMTNSERNPRRDWVEIPITGALIDHPDARILFDTGIAPDAMKTHERGLMEAFPITKMDDQNHIENQLKLIGLKPEDIDFVVISHLHLDHIGQAAVFKDSHVPIIVQKKELESALSLIWQGKSGAYDYSDLLPLKGAAWMPLDDPVFEIVDGVYAEFTGGHTAGHQVLTVKTEKGSMYTLTGDFLHLPKEYDVEAKGWLLSNATEWNSYIKKMKIREKARKQKLIISHDPGIWDKYPHAPKFVE</sequence>
<gene>
    <name evidence="7" type="ORF">TVG1350001</name>
</gene>
<keyword evidence="3" id="KW-0479">Metal-binding</keyword>
<comment type="similarity">
    <text evidence="2">Belongs to the metallo-beta-lactamase superfamily.</text>
</comment>
<dbReference type="GO" id="GO:0016787">
    <property type="term" value="F:hydrolase activity"/>
    <property type="evidence" value="ECO:0007669"/>
    <property type="project" value="UniProtKB-KW"/>
</dbReference>
<dbReference type="DNASU" id="1441425"/>
<dbReference type="RefSeq" id="WP_010917543.1">
    <property type="nucleotide sequence ID" value="NC_002689.2"/>
</dbReference>
<accession>Q978V7</accession>
<evidence type="ECO:0000313" key="8">
    <source>
        <dbReference type="Proteomes" id="UP000001017"/>
    </source>
</evidence>
<reference evidence="7 8" key="2">
    <citation type="journal article" date="2000" name="Proc. Natl. Acad. Sci. U.S.A.">
        <title>Archaeal adaptation to higher temperatures revealed by genomic sequence of Thermoplasma volcanium.</title>
        <authorList>
            <person name="Kawashima T."/>
            <person name="Amano N."/>
            <person name="Koike H."/>
            <person name="Makino S."/>
            <person name="Higuchi S."/>
            <person name="Kawashima-Ohya Y."/>
            <person name="Watanabe K."/>
            <person name="Yamazaki M."/>
            <person name="Kanehori K."/>
            <person name="Kawamoto T."/>
            <person name="Nunoshiba T."/>
            <person name="Yamamoto Y."/>
            <person name="Aramaki H."/>
            <person name="Makino K."/>
            <person name="Suzuki M."/>
        </authorList>
    </citation>
    <scope>NUCLEOTIDE SEQUENCE [LARGE SCALE GENOMIC DNA]</scope>
    <source>
        <strain evidence="8">ATCC 51530 / DSM 4299 / JCM 9571 / NBRC 15438 / GSS1</strain>
    </source>
</reference>
<evidence type="ECO:0000256" key="1">
    <source>
        <dbReference type="ARBA" id="ARBA00001947"/>
    </source>
</evidence>
<dbReference type="CDD" id="cd07729">
    <property type="entry name" value="AHL_lactonase_MBL-fold"/>
    <property type="match status" value="1"/>
</dbReference>
<protein>
    <recommendedName>
        <fullName evidence="6">Metallo-beta-lactamase domain-containing protein</fullName>
    </recommendedName>
</protein>
<keyword evidence="4" id="KW-0378">Hydrolase</keyword>
<dbReference type="InterPro" id="IPR051013">
    <property type="entry name" value="MBL_superfamily_lactonases"/>
</dbReference>
<dbReference type="SMART" id="SM00849">
    <property type="entry name" value="Lactamase_B"/>
    <property type="match status" value="1"/>
</dbReference>
<dbReference type="Pfam" id="PF00753">
    <property type="entry name" value="Lactamase_B"/>
    <property type="match status" value="1"/>
</dbReference>
<comment type="cofactor">
    <cofactor evidence="1">
        <name>Zn(2+)</name>
        <dbReference type="ChEBI" id="CHEBI:29105"/>
    </cofactor>
</comment>
<evidence type="ECO:0000256" key="3">
    <source>
        <dbReference type="ARBA" id="ARBA00022723"/>
    </source>
</evidence>
<dbReference type="STRING" id="273116.gene:9382115"/>
<dbReference type="KEGG" id="tvo:TVG1350001"/>
<dbReference type="PANTHER" id="PTHR42978:SF2">
    <property type="entry name" value="102 KBASES UNSTABLE REGION: FROM 1 TO 119443"/>
    <property type="match status" value="1"/>
</dbReference>
<evidence type="ECO:0000256" key="2">
    <source>
        <dbReference type="ARBA" id="ARBA00007749"/>
    </source>
</evidence>
<keyword evidence="8" id="KW-1185">Reference proteome</keyword>
<dbReference type="PANTHER" id="PTHR42978">
    <property type="entry name" value="QUORUM-QUENCHING LACTONASE YTNP-RELATED-RELATED"/>
    <property type="match status" value="1"/>
</dbReference>
<organism evidence="7 8">
    <name type="scientific">Thermoplasma volcanium (strain ATCC 51530 / DSM 4299 / JCM 9571 / NBRC 15438 / GSS1)</name>
    <dbReference type="NCBI Taxonomy" id="273116"/>
    <lineage>
        <taxon>Archaea</taxon>
        <taxon>Methanobacteriati</taxon>
        <taxon>Thermoplasmatota</taxon>
        <taxon>Thermoplasmata</taxon>
        <taxon>Thermoplasmatales</taxon>
        <taxon>Thermoplasmataceae</taxon>
        <taxon>Thermoplasma</taxon>
    </lineage>
</organism>
<dbReference type="SUPFAM" id="SSF56281">
    <property type="entry name" value="Metallo-hydrolase/oxidoreductase"/>
    <property type="match status" value="1"/>
</dbReference>
<keyword evidence="5" id="KW-0862">Zinc</keyword>
<dbReference type="GeneID" id="1441425"/>